<evidence type="ECO:0000256" key="12">
    <source>
        <dbReference type="SAM" id="MobiDB-lite"/>
    </source>
</evidence>
<dbReference type="SUPFAM" id="SSF52374">
    <property type="entry name" value="Nucleotidylyl transferase"/>
    <property type="match status" value="1"/>
</dbReference>
<evidence type="ECO:0000256" key="6">
    <source>
        <dbReference type="ARBA" id="ARBA00022840"/>
    </source>
</evidence>
<comment type="caution">
    <text evidence="14">The sequence shown here is derived from an EMBL/GenBank/DDBJ whole genome shotgun (WGS) entry which is preliminary data.</text>
</comment>
<protein>
    <recommendedName>
        <fullName evidence="10">Glutamate--tRNA ligase, mitochondrial</fullName>
        <ecNumber evidence="3">6.1.1.17</ecNumber>
    </recommendedName>
    <alternativeName>
        <fullName evidence="9">Glutamyl-tRNA synthetase</fullName>
    </alternativeName>
</protein>
<dbReference type="InterPro" id="IPR020058">
    <property type="entry name" value="Glu/Gln-tRNA-synth_Ib_cat-dom"/>
</dbReference>
<dbReference type="EMBL" id="MU003818">
    <property type="protein sequence ID" value="KAF2718921.1"/>
    <property type="molecule type" value="Genomic_DNA"/>
</dbReference>
<accession>A0A9P4UN09</accession>
<dbReference type="InterPro" id="IPR033910">
    <property type="entry name" value="GluRS_core"/>
</dbReference>
<keyword evidence="15" id="KW-1185">Reference proteome</keyword>
<proteinExistence type="inferred from homology"/>
<dbReference type="EC" id="6.1.1.17" evidence="3"/>
<comment type="subcellular location">
    <subcellularLocation>
        <location evidence="1">Mitochondrion</location>
    </subcellularLocation>
</comment>
<dbReference type="InterPro" id="IPR049940">
    <property type="entry name" value="GluQ/Sye"/>
</dbReference>
<name>A0A9P4UN09_9PEZI</name>
<dbReference type="CDD" id="cd00808">
    <property type="entry name" value="GluRS_core"/>
    <property type="match status" value="1"/>
</dbReference>
<dbReference type="GO" id="GO:0006424">
    <property type="term" value="P:glutamyl-tRNA aminoacylation"/>
    <property type="evidence" value="ECO:0007669"/>
    <property type="project" value="InterPro"/>
</dbReference>
<dbReference type="InterPro" id="IPR001412">
    <property type="entry name" value="aa-tRNA-synth_I_CS"/>
</dbReference>
<dbReference type="InterPro" id="IPR014729">
    <property type="entry name" value="Rossmann-like_a/b/a_fold"/>
</dbReference>
<keyword evidence="4 11" id="KW-0436">Ligase</keyword>
<evidence type="ECO:0000256" key="10">
    <source>
        <dbReference type="ARBA" id="ARBA00072917"/>
    </source>
</evidence>
<feature type="compositionally biased region" description="Basic and acidic residues" evidence="12">
    <location>
        <begin position="43"/>
        <end position="54"/>
    </location>
</feature>
<dbReference type="NCBIfam" id="TIGR00464">
    <property type="entry name" value="gltX_bact"/>
    <property type="match status" value="1"/>
</dbReference>
<feature type="region of interest" description="Disordered" evidence="12">
    <location>
        <begin position="35"/>
        <end position="67"/>
    </location>
</feature>
<comment type="similarity">
    <text evidence="2">Belongs to the class-I aminoacyl-tRNA synthetase family. Glutamate--tRNA ligase type 1 subfamily.</text>
</comment>
<reference evidence="14" key="1">
    <citation type="journal article" date="2020" name="Stud. Mycol.">
        <title>101 Dothideomycetes genomes: a test case for predicting lifestyles and emergence of pathogens.</title>
        <authorList>
            <person name="Haridas S."/>
            <person name="Albert R."/>
            <person name="Binder M."/>
            <person name="Bloem J."/>
            <person name="Labutti K."/>
            <person name="Salamov A."/>
            <person name="Andreopoulos B."/>
            <person name="Baker S."/>
            <person name="Barry K."/>
            <person name="Bills G."/>
            <person name="Bluhm B."/>
            <person name="Cannon C."/>
            <person name="Castanera R."/>
            <person name="Culley D."/>
            <person name="Daum C."/>
            <person name="Ezra D."/>
            <person name="Gonzalez J."/>
            <person name="Henrissat B."/>
            <person name="Kuo A."/>
            <person name="Liang C."/>
            <person name="Lipzen A."/>
            <person name="Lutzoni F."/>
            <person name="Magnuson J."/>
            <person name="Mondo S."/>
            <person name="Nolan M."/>
            <person name="Ohm R."/>
            <person name="Pangilinan J."/>
            <person name="Park H.-J."/>
            <person name="Ramirez L."/>
            <person name="Alfaro M."/>
            <person name="Sun H."/>
            <person name="Tritt A."/>
            <person name="Yoshinaga Y."/>
            <person name="Zwiers L.-H."/>
            <person name="Turgeon B."/>
            <person name="Goodwin S."/>
            <person name="Spatafora J."/>
            <person name="Crous P."/>
            <person name="Grigoriev I."/>
        </authorList>
    </citation>
    <scope>NUCLEOTIDE SEQUENCE</scope>
    <source>
        <strain evidence="14">CBS 116435</strain>
    </source>
</reference>
<evidence type="ECO:0000313" key="15">
    <source>
        <dbReference type="Proteomes" id="UP000799441"/>
    </source>
</evidence>
<evidence type="ECO:0000313" key="14">
    <source>
        <dbReference type="EMBL" id="KAF2718921.1"/>
    </source>
</evidence>
<evidence type="ECO:0000256" key="7">
    <source>
        <dbReference type="ARBA" id="ARBA00022917"/>
    </source>
</evidence>
<evidence type="ECO:0000256" key="9">
    <source>
        <dbReference type="ARBA" id="ARBA00030865"/>
    </source>
</evidence>
<dbReference type="InterPro" id="IPR004527">
    <property type="entry name" value="Glu-tRNA-ligase_bac/mito"/>
</dbReference>
<dbReference type="GO" id="GO:0005739">
    <property type="term" value="C:mitochondrion"/>
    <property type="evidence" value="ECO:0007669"/>
    <property type="project" value="UniProtKB-SubCell"/>
</dbReference>
<dbReference type="PRINTS" id="PR00987">
    <property type="entry name" value="TRNASYNTHGLU"/>
</dbReference>
<evidence type="ECO:0000256" key="2">
    <source>
        <dbReference type="ARBA" id="ARBA00007894"/>
    </source>
</evidence>
<dbReference type="FunFam" id="3.40.50.620:FF:000045">
    <property type="entry name" value="Glutamate--tRNA ligase, mitochondrial"/>
    <property type="match status" value="1"/>
</dbReference>
<evidence type="ECO:0000259" key="13">
    <source>
        <dbReference type="Pfam" id="PF00749"/>
    </source>
</evidence>
<keyword evidence="8 11" id="KW-0030">Aminoacyl-tRNA synthetase</keyword>
<dbReference type="PROSITE" id="PS00178">
    <property type="entry name" value="AA_TRNA_LIGASE_I"/>
    <property type="match status" value="1"/>
</dbReference>
<evidence type="ECO:0000256" key="8">
    <source>
        <dbReference type="ARBA" id="ARBA00023146"/>
    </source>
</evidence>
<dbReference type="GO" id="GO:0008270">
    <property type="term" value="F:zinc ion binding"/>
    <property type="evidence" value="ECO:0007669"/>
    <property type="project" value="InterPro"/>
</dbReference>
<keyword evidence="7 11" id="KW-0648">Protein biosynthesis</keyword>
<dbReference type="AlphaFoldDB" id="A0A9P4UN09"/>
<gene>
    <name evidence="14" type="ORF">K431DRAFT_229835</name>
</gene>
<evidence type="ECO:0000256" key="1">
    <source>
        <dbReference type="ARBA" id="ARBA00004173"/>
    </source>
</evidence>
<dbReference type="Gene3D" id="3.40.50.620">
    <property type="entry name" value="HUPs"/>
    <property type="match status" value="1"/>
</dbReference>
<dbReference type="HAMAP" id="MF_00022">
    <property type="entry name" value="Glu_tRNA_synth_type1"/>
    <property type="match status" value="1"/>
</dbReference>
<evidence type="ECO:0000256" key="3">
    <source>
        <dbReference type="ARBA" id="ARBA00012835"/>
    </source>
</evidence>
<dbReference type="GO" id="GO:0005524">
    <property type="term" value="F:ATP binding"/>
    <property type="evidence" value="ECO:0007669"/>
    <property type="project" value="UniProtKB-KW"/>
</dbReference>
<evidence type="ECO:0000256" key="4">
    <source>
        <dbReference type="ARBA" id="ARBA00022598"/>
    </source>
</evidence>
<evidence type="ECO:0000256" key="5">
    <source>
        <dbReference type="ARBA" id="ARBA00022741"/>
    </source>
</evidence>
<keyword evidence="5 11" id="KW-0547">Nucleotide-binding</keyword>
<dbReference type="OrthoDB" id="428822at2759"/>
<dbReference type="Proteomes" id="UP000799441">
    <property type="component" value="Unassembled WGS sequence"/>
</dbReference>
<evidence type="ECO:0000256" key="11">
    <source>
        <dbReference type="RuleBase" id="RU363037"/>
    </source>
</evidence>
<keyword evidence="6 11" id="KW-0067">ATP-binding</keyword>
<dbReference type="Pfam" id="PF00749">
    <property type="entry name" value="tRNA-synt_1c"/>
    <property type="match status" value="1"/>
</dbReference>
<sequence length="661" mass="73907">MQRGALAFTTRNPTSRRRPLRGHILLANSRPSLRSRSFATSSKNRDASELDASRRVNLPDSPARTRFAPSPTGFMHIGGLRTALFSYLLAKRTGGQFLLRIEDTDQKRLVQGAEQRIFDDLQWAGLQWDEGPGVGGPYGSYKQSERNDIYQKHAQHLLDSGTAYRCFCTSQTAGAAASLAYVTSGCYQSCSSLTHDESQTKAKEKHEPFTVRLVQPKDVHKRVYKDLIYGKIKRLKRSPSASSSASVEDGAGSSLDLADTILIKSDGTPTYHFANVVDDHLMQITHVIRGTEWMASTPLHYDLYTAFGWEPPEFAHVGLLLDKDKAKLSKRNADLQLDVFSLRGAEGVLPETLINFLVLLGWSNPQESDVLQLQDMIEIFDLKFTTGNTVCDTKKLWFLQKQHVQRRCLDARQQRESSHISGIVERIQKTVLEVYSSDLLVGRAQIAHQNGTMRQYCEELLLLDDKNYQTPKQWVERNNYFFTYNTSQVPESKDFVLDEPKVTLSDVQEAVKGALSEWSENLGSRPDTLDHPPPKLGAVPDGKDANSTHFLLPAELENAVIHDALHKSISELSTNRVRGLQQKMSDPEDDMDQVGVDSAMVQTAYKACNKTAMRWLRDRLCYGKPGPGMGAVIATLGWSECARRLGISTLDQSIALTANTQ</sequence>
<organism evidence="14 15">
    <name type="scientific">Polychaeton citri CBS 116435</name>
    <dbReference type="NCBI Taxonomy" id="1314669"/>
    <lineage>
        <taxon>Eukaryota</taxon>
        <taxon>Fungi</taxon>
        <taxon>Dikarya</taxon>
        <taxon>Ascomycota</taxon>
        <taxon>Pezizomycotina</taxon>
        <taxon>Dothideomycetes</taxon>
        <taxon>Dothideomycetidae</taxon>
        <taxon>Capnodiales</taxon>
        <taxon>Capnodiaceae</taxon>
        <taxon>Polychaeton</taxon>
    </lineage>
</organism>
<dbReference type="InterPro" id="IPR000924">
    <property type="entry name" value="Glu/Gln-tRNA-synth"/>
</dbReference>
<feature type="domain" description="Glutamyl/glutaminyl-tRNA synthetase class Ib catalytic" evidence="13">
    <location>
        <begin position="64"/>
        <end position="397"/>
    </location>
</feature>
<dbReference type="PANTHER" id="PTHR43311:SF2">
    <property type="entry name" value="GLUTAMATE--TRNA LIGASE, MITOCHONDRIAL-RELATED"/>
    <property type="match status" value="1"/>
</dbReference>
<dbReference type="GO" id="GO:0004818">
    <property type="term" value="F:glutamate-tRNA ligase activity"/>
    <property type="evidence" value="ECO:0007669"/>
    <property type="project" value="UniProtKB-EC"/>
</dbReference>
<dbReference type="PANTHER" id="PTHR43311">
    <property type="entry name" value="GLUTAMATE--TRNA LIGASE"/>
    <property type="match status" value="1"/>
</dbReference>